<feature type="chain" id="PRO_5043610501" evidence="4">
    <location>
        <begin position="23"/>
        <end position="477"/>
    </location>
</feature>
<dbReference type="PROSITE" id="PS50005">
    <property type="entry name" value="TPR"/>
    <property type="match status" value="1"/>
</dbReference>
<feature type="repeat" description="TPR" evidence="3">
    <location>
        <begin position="267"/>
        <end position="300"/>
    </location>
</feature>
<evidence type="ECO:0000256" key="3">
    <source>
        <dbReference type="PROSITE-ProRule" id="PRU00339"/>
    </source>
</evidence>
<dbReference type="Pfam" id="PF13181">
    <property type="entry name" value="TPR_8"/>
    <property type="match status" value="1"/>
</dbReference>
<comment type="caution">
    <text evidence="5">The sequence shown here is derived from an EMBL/GenBank/DDBJ whole genome shotgun (WGS) entry which is preliminary data.</text>
</comment>
<dbReference type="PANTHER" id="PTHR45586:SF1">
    <property type="entry name" value="LIPOPOLYSACCHARIDE ASSEMBLY PROTEIN B"/>
    <property type="match status" value="1"/>
</dbReference>
<evidence type="ECO:0000313" key="5">
    <source>
        <dbReference type="EMBL" id="MBW4865507.1"/>
    </source>
</evidence>
<reference evidence="5" key="1">
    <citation type="submission" date="2021-07" db="EMBL/GenBank/DDBJ databases">
        <title>Genomic diversity and antimicrobial resistance of Prevotella spp. isolated from chronic lung disease airways.</title>
        <authorList>
            <person name="Webb K.A."/>
            <person name="Olagoke O.S."/>
            <person name="Baird T."/>
            <person name="Neill J."/>
            <person name="Pham A."/>
            <person name="Wells T.J."/>
            <person name="Ramsay K.A."/>
            <person name="Bell S.C."/>
            <person name="Sarovich D.S."/>
            <person name="Price E.P."/>
        </authorList>
    </citation>
    <scope>NUCLEOTIDE SEQUENCE</scope>
    <source>
        <strain evidence="5">SCHI0047.S.3</strain>
    </source>
</reference>
<keyword evidence="1" id="KW-0677">Repeat</keyword>
<feature type="signal peptide" evidence="4">
    <location>
        <begin position="1"/>
        <end position="22"/>
    </location>
</feature>
<accession>A0AAW4NN82</accession>
<evidence type="ECO:0000313" key="6">
    <source>
        <dbReference type="Proteomes" id="UP001196873"/>
    </source>
</evidence>
<dbReference type="InterPro" id="IPR051012">
    <property type="entry name" value="CellSynth/LPSAsmb/PSIAsmb"/>
</dbReference>
<organism evidence="5 6">
    <name type="scientific">Segatella salivae</name>
    <dbReference type="NCBI Taxonomy" id="228604"/>
    <lineage>
        <taxon>Bacteria</taxon>
        <taxon>Pseudomonadati</taxon>
        <taxon>Bacteroidota</taxon>
        <taxon>Bacteroidia</taxon>
        <taxon>Bacteroidales</taxon>
        <taxon>Prevotellaceae</taxon>
        <taxon>Segatella</taxon>
    </lineage>
</organism>
<dbReference type="PANTHER" id="PTHR45586">
    <property type="entry name" value="TPR REPEAT-CONTAINING PROTEIN PA4667"/>
    <property type="match status" value="1"/>
</dbReference>
<evidence type="ECO:0000256" key="1">
    <source>
        <dbReference type="ARBA" id="ARBA00022737"/>
    </source>
</evidence>
<proteinExistence type="predicted"/>
<protein>
    <submittedName>
        <fullName evidence="5">Tetratricopeptide repeat protein</fullName>
    </submittedName>
</protein>
<keyword evidence="2 3" id="KW-0802">TPR repeat</keyword>
<sequence>MKKMKYVVAGLLMLGLSVPAMAQNANYNEMLKPIAQSLKATPNMDAKALKNLIKDYQKDFKKDPKALVALGETLLMNKQYDDATNIANNVISKYKDCGNAYILLGDIAAMKDDGGNAAMWYEQCMSMDPKNPQGYMRYSNIYRKRSPEESERALNLLKQNCPDFPIEAEAGNNFYMAGNYAKAYEYFSKSNKEKLDEYYLVGYAVSSYMANKKEESLDISKFGIQKFPKDITFERVALWSATDLQKFDEAINYAKIIISTDSVEKSARDYIYYGLALKGNKQYTDAIEQYQKAFDLKKDDYKPYQYMADTYAEMGQEDKALECNEIYMSHNQNATPSDYAKLANIYVQMAEKGGAKKQANLDKAYGIYTQMAEKWPTIAAWVYNMAGMQSSKAGQDEKGAEFFQKAVDLLANKTDLQDDETSTLKSALANLGYYYWVTKSNLESAKPYYEQLIKLDPNDKNARAALGLDSTEAAPQQ</sequence>
<dbReference type="EMBL" id="JAHXRF010000007">
    <property type="protein sequence ID" value="MBW4865507.1"/>
    <property type="molecule type" value="Genomic_DNA"/>
</dbReference>
<name>A0AAW4NN82_9BACT</name>
<dbReference type="AlphaFoldDB" id="A0AAW4NN82"/>
<dbReference type="InterPro" id="IPR019734">
    <property type="entry name" value="TPR_rpt"/>
</dbReference>
<dbReference type="SMART" id="SM00028">
    <property type="entry name" value="TPR"/>
    <property type="match status" value="6"/>
</dbReference>
<dbReference type="RefSeq" id="WP_219427661.1">
    <property type="nucleotide sequence ID" value="NZ_JAHXRD010000008.1"/>
</dbReference>
<evidence type="ECO:0000256" key="2">
    <source>
        <dbReference type="ARBA" id="ARBA00022803"/>
    </source>
</evidence>
<keyword evidence="4" id="KW-0732">Signal</keyword>
<dbReference type="Proteomes" id="UP001196873">
    <property type="component" value="Unassembled WGS sequence"/>
</dbReference>
<evidence type="ECO:0000256" key="4">
    <source>
        <dbReference type="SAM" id="SignalP"/>
    </source>
</evidence>
<gene>
    <name evidence="5" type="ORF">KZY68_05650</name>
</gene>